<dbReference type="RefSeq" id="WP_255866136.1">
    <property type="nucleotide sequence ID" value="NZ_CP104263.1"/>
</dbReference>
<evidence type="ECO:0000313" key="3">
    <source>
        <dbReference type="Proteomes" id="UP001206924"/>
    </source>
</evidence>
<name>A0ABT1NSI9_9MICC</name>
<organism evidence="2 3">
    <name type="scientific">Arthrobacter jinronghuae</name>
    <dbReference type="NCBI Taxonomy" id="2964609"/>
    <lineage>
        <taxon>Bacteria</taxon>
        <taxon>Bacillati</taxon>
        <taxon>Actinomycetota</taxon>
        <taxon>Actinomycetes</taxon>
        <taxon>Micrococcales</taxon>
        <taxon>Micrococcaceae</taxon>
        <taxon>Arthrobacter</taxon>
    </lineage>
</organism>
<comment type="caution">
    <text evidence="2">The sequence shown here is derived from an EMBL/GenBank/DDBJ whole genome shotgun (WGS) entry which is preliminary data.</text>
</comment>
<feature type="compositionally biased region" description="Low complexity" evidence="1">
    <location>
        <begin position="1"/>
        <end position="10"/>
    </location>
</feature>
<dbReference type="Proteomes" id="UP001206924">
    <property type="component" value="Unassembled WGS sequence"/>
</dbReference>
<dbReference type="EMBL" id="JANFLP010000013">
    <property type="protein sequence ID" value="MCQ1950675.1"/>
    <property type="molecule type" value="Genomic_DNA"/>
</dbReference>
<feature type="region of interest" description="Disordered" evidence="1">
    <location>
        <begin position="131"/>
        <end position="193"/>
    </location>
</feature>
<feature type="compositionally biased region" description="Basic and acidic residues" evidence="1">
    <location>
        <begin position="145"/>
        <end position="163"/>
    </location>
</feature>
<accession>A0ABT1NSI9</accession>
<reference evidence="2 3" key="1">
    <citation type="submission" date="2022-07" db="EMBL/GenBank/DDBJ databases">
        <title>Novel species in genus Arthrobacter.</title>
        <authorList>
            <person name="Liu Y."/>
        </authorList>
    </citation>
    <scope>NUCLEOTIDE SEQUENCE [LARGE SCALE GENOMIC DNA]</scope>
    <source>
        <strain evidence="3">zg-Y859</strain>
    </source>
</reference>
<gene>
    <name evidence="2" type="ORF">NNX28_12160</name>
</gene>
<keyword evidence="3" id="KW-1185">Reference proteome</keyword>
<proteinExistence type="predicted"/>
<dbReference type="Pfam" id="PF11228">
    <property type="entry name" value="DUF3027"/>
    <property type="match status" value="1"/>
</dbReference>
<feature type="compositionally biased region" description="Acidic residues" evidence="1">
    <location>
        <begin position="169"/>
        <end position="179"/>
    </location>
</feature>
<protein>
    <submittedName>
        <fullName evidence="2">DUF3027 domain-containing protein</fullName>
    </submittedName>
</protein>
<feature type="region of interest" description="Disordered" evidence="1">
    <location>
        <begin position="1"/>
        <end position="38"/>
    </location>
</feature>
<dbReference type="InterPro" id="IPR021391">
    <property type="entry name" value="DUF3027"/>
</dbReference>
<evidence type="ECO:0000313" key="2">
    <source>
        <dbReference type="EMBL" id="MCQ1950675.1"/>
    </source>
</evidence>
<evidence type="ECO:0000256" key="1">
    <source>
        <dbReference type="SAM" id="MobiDB-lite"/>
    </source>
</evidence>
<sequence length="193" mass="20972">MRPVTPSSDPSPERDADAAADAAAPAVRKRAPRRPGKPDAVLAAAVAEARAGLLDVVSEGEVGNYLGAAADAERVVTHRFSSLRPGYRGWYWYATVARMPRSKKVTVSEVGLLPSDEALLAPEWVPWSDRLRPEDIAAEQEQQEQEQRAQEQADQEQADKELAGQDNDGQQDEAGEDQTGEQHADETGAQEDE</sequence>